<reference evidence="10 11" key="1">
    <citation type="journal article" date="2015" name="Nature">
        <title>rRNA introns, odd ribosomes, and small enigmatic genomes across a large radiation of phyla.</title>
        <authorList>
            <person name="Brown C.T."/>
            <person name="Hug L.A."/>
            <person name="Thomas B.C."/>
            <person name="Sharon I."/>
            <person name="Castelle C.J."/>
            <person name="Singh A."/>
            <person name="Wilkins M.J."/>
            <person name="Williams K.H."/>
            <person name="Banfield J.F."/>
        </authorList>
    </citation>
    <scope>NUCLEOTIDE SEQUENCE [LARGE SCALE GENOMIC DNA]</scope>
</reference>
<dbReference type="Proteomes" id="UP000034536">
    <property type="component" value="Unassembled WGS sequence"/>
</dbReference>
<feature type="transmembrane region" description="Helical" evidence="8">
    <location>
        <begin position="216"/>
        <end position="237"/>
    </location>
</feature>
<feature type="transmembrane region" description="Helical" evidence="8">
    <location>
        <begin position="430"/>
        <end position="452"/>
    </location>
</feature>
<comment type="subcellular location">
    <subcellularLocation>
        <location evidence="1">Cell membrane</location>
        <topology evidence="1">Multi-pass membrane protein</topology>
    </subcellularLocation>
</comment>
<dbReference type="PANTHER" id="PTHR33908">
    <property type="entry name" value="MANNOSYLTRANSFERASE YKCB-RELATED"/>
    <property type="match status" value="1"/>
</dbReference>
<evidence type="ECO:0000256" key="4">
    <source>
        <dbReference type="ARBA" id="ARBA00022679"/>
    </source>
</evidence>
<dbReference type="InterPro" id="IPR038731">
    <property type="entry name" value="RgtA/B/C-like"/>
</dbReference>
<evidence type="ECO:0000259" key="9">
    <source>
        <dbReference type="Pfam" id="PF13231"/>
    </source>
</evidence>
<gene>
    <name evidence="10" type="ORF">UR89_C0012G0002</name>
</gene>
<feature type="transmembrane region" description="Helical" evidence="8">
    <location>
        <begin position="167"/>
        <end position="195"/>
    </location>
</feature>
<keyword evidence="2" id="KW-1003">Cell membrane</keyword>
<dbReference type="PANTHER" id="PTHR33908:SF11">
    <property type="entry name" value="MEMBRANE PROTEIN"/>
    <property type="match status" value="1"/>
</dbReference>
<evidence type="ECO:0000256" key="8">
    <source>
        <dbReference type="SAM" id="Phobius"/>
    </source>
</evidence>
<feature type="transmembrane region" description="Helical" evidence="8">
    <location>
        <begin position="12"/>
        <end position="33"/>
    </location>
</feature>
<dbReference type="AlphaFoldDB" id="A0A0G0FH88"/>
<feature type="transmembrane region" description="Helical" evidence="8">
    <location>
        <begin position="335"/>
        <end position="350"/>
    </location>
</feature>
<dbReference type="GO" id="GO:0016763">
    <property type="term" value="F:pentosyltransferase activity"/>
    <property type="evidence" value="ECO:0007669"/>
    <property type="project" value="TreeGrafter"/>
</dbReference>
<feature type="transmembrane region" description="Helical" evidence="8">
    <location>
        <begin position="385"/>
        <end position="418"/>
    </location>
</feature>
<protein>
    <recommendedName>
        <fullName evidence="9">Glycosyltransferase RgtA/B/C/D-like domain-containing protein</fullName>
    </recommendedName>
</protein>
<sequence length="696" mass="81346">MKYLIKNRLNNISEFIIWIIVFFVSILSLLLSISNNSVKLWIHPNKESIIFNILDKNFKIPYKRSTRIKINFLPQSRYSTKQYLVEDCNPICSSIKILLLLLRRKEPAELKYQQNIFVQKKYLIFNPFRSEVLINDTFRLTLNIPDATLEVWESNNKLYSESIIPPWIQLIINPLVSSFSFSVILFMIVKCLFSTTKKHELKTPKKYLFDAVLNKYSPIIIFLVGTLVVGFIFIQVFKTMPGFGDEMNYLFQAKIFSARHIFVSEPANPDFFRISWMDIFGNDEKLWNFHPFGNSLILMIGQLINIRWITVPIIGGLILLAQYLLAKELFNNKKIALVHTLIIGLSHYFLSLASSYMAHAPSLLFISLFYLFLIKSIKTNSQTELLTAAASLGMAFIIRPLSAVLASFIPLLILLGYFFRNWKKISFKALIASGLIGIIIASTIFLYSFIVAGKWDFPYLIKGPEKGQTIELRLKKELNYKLSNLYRNANEFQNRVHSFGYLLNFTFFFIPLIGIFKNKRSGLILSGYLILFTYVIIHSWLHWYGWKWEPRMIYDISFIFYLLTTYGIVITYKNLRNSNIGMLIFISVLFLALLFLIFIDLPYRFKNEYMNYNFNPNGVRDKIKKEKISNAIIFFESEFVFGPYFPENNINFNGSIIYAINKNEDYNCILINKYPTKITYYSPDGQLLIKKDYKCN</sequence>
<proteinExistence type="predicted"/>
<dbReference type="Pfam" id="PF13231">
    <property type="entry name" value="PMT_2"/>
    <property type="match status" value="1"/>
</dbReference>
<feature type="transmembrane region" description="Helical" evidence="8">
    <location>
        <begin position="499"/>
        <end position="516"/>
    </location>
</feature>
<dbReference type="EMBL" id="LBQX01000012">
    <property type="protein sequence ID" value="KKP86865.1"/>
    <property type="molecule type" value="Genomic_DNA"/>
</dbReference>
<keyword evidence="6 8" id="KW-1133">Transmembrane helix</keyword>
<evidence type="ECO:0000313" key="10">
    <source>
        <dbReference type="EMBL" id="KKP86865.1"/>
    </source>
</evidence>
<comment type="caution">
    <text evidence="10">The sequence shown here is derived from an EMBL/GenBank/DDBJ whole genome shotgun (WGS) entry which is preliminary data.</text>
</comment>
<feature type="domain" description="Glycosyltransferase RgtA/B/C/D-like" evidence="9">
    <location>
        <begin position="313"/>
        <end position="444"/>
    </location>
</feature>
<name>A0A0G0FH88_9BACT</name>
<feature type="transmembrane region" description="Helical" evidence="8">
    <location>
        <begin position="553"/>
        <end position="572"/>
    </location>
</feature>
<feature type="transmembrane region" description="Helical" evidence="8">
    <location>
        <begin position="578"/>
        <end position="599"/>
    </location>
</feature>
<keyword evidence="3" id="KW-0328">Glycosyltransferase</keyword>
<evidence type="ECO:0000256" key="7">
    <source>
        <dbReference type="ARBA" id="ARBA00023136"/>
    </source>
</evidence>
<evidence type="ECO:0000313" key="11">
    <source>
        <dbReference type="Proteomes" id="UP000034536"/>
    </source>
</evidence>
<evidence type="ECO:0000256" key="6">
    <source>
        <dbReference type="ARBA" id="ARBA00022989"/>
    </source>
</evidence>
<evidence type="ECO:0000256" key="2">
    <source>
        <dbReference type="ARBA" id="ARBA00022475"/>
    </source>
</evidence>
<dbReference type="InterPro" id="IPR050297">
    <property type="entry name" value="LipidA_mod_glycosyltrf_83"/>
</dbReference>
<feature type="transmembrane region" description="Helical" evidence="8">
    <location>
        <begin position="296"/>
        <end position="323"/>
    </location>
</feature>
<keyword evidence="4" id="KW-0808">Transferase</keyword>
<keyword evidence="7 8" id="KW-0472">Membrane</keyword>
<dbReference type="GO" id="GO:0005886">
    <property type="term" value="C:plasma membrane"/>
    <property type="evidence" value="ECO:0007669"/>
    <property type="project" value="UniProtKB-SubCell"/>
</dbReference>
<keyword evidence="5 8" id="KW-0812">Transmembrane</keyword>
<organism evidence="10 11">
    <name type="scientific">Candidatus Roizmanbacteria bacterium GW2011_GWA2_35_8</name>
    <dbReference type="NCBI Taxonomy" id="1618479"/>
    <lineage>
        <taxon>Bacteria</taxon>
        <taxon>Candidatus Roizmaniibacteriota</taxon>
    </lineage>
</organism>
<dbReference type="GO" id="GO:0009103">
    <property type="term" value="P:lipopolysaccharide biosynthetic process"/>
    <property type="evidence" value="ECO:0007669"/>
    <property type="project" value="UniProtKB-ARBA"/>
</dbReference>
<evidence type="ECO:0000256" key="3">
    <source>
        <dbReference type="ARBA" id="ARBA00022676"/>
    </source>
</evidence>
<evidence type="ECO:0000256" key="1">
    <source>
        <dbReference type="ARBA" id="ARBA00004651"/>
    </source>
</evidence>
<evidence type="ECO:0000256" key="5">
    <source>
        <dbReference type="ARBA" id="ARBA00022692"/>
    </source>
</evidence>
<accession>A0A0G0FH88</accession>
<feature type="transmembrane region" description="Helical" evidence="8">
    <location>
        <begin position="522"/>
        <end position="541"/>
    </location>
</feature>